<proteinExistence type="predicted"/>
<feature type="transmembrane region" description="Helical" evidence="1">
    <location>
        <begin position="6"/>
        <end position="21"/>
    </location>
</feature>
<evidence type="ECO:0000256" key="1">
    <source>
        <dbReference type="SAM" id="Phobius"/>
    </source>
</evidence>
<gene>
    <name evidence="2" type="ORF">ACFSW4_07375</name>
</gene>
<dbReference type="RefSeq" id="WP_377328411.1">
    <property type="nucleotide sequence ID" value="NZ_JBHUMZ010000019.1"/>
</dbReference>
<evidence type="ECO:0000313" key="2">
    <source>
        <dbReference type="EMBL" id="MFD2638678.1"/>
    </source>
</evidence>
<feature type="transmembrane region" description="Helical" evidence="1">
    <location>
        <begin position="26"/>
        <end position="46"/>
    </location>
</feature>
<comment type="caution">
    <text evidence="2">The sequence shown here is derived from an EMBL/GenBank/DDBJ whole genome shotgun (WGS) entry which is preliminary data.</text>
</comment>
<keyword evidence="1" id="KW-1133">Transmembrane helix</keyword>
<sequence>MSYTIGVLIALIIVATQYFLSRTENAYFGGIIPLVYVVSIFILWQQEYGLNDITNGEFLRVIILGTIILLSIWANGRSSLKSKRERELNQMKTMDMK</sequence>
<reference evidence="3" key="1">
    <citation type="journal article" date="2019" name="Int. J. Syst. Evol. Microbiol.">
        <title>The Global Catalogue of Microorganisms (GCM) 10K type strain sequencing project: providing services to taxonomists for standard genome sequencing and annotation.</title>
        <authorList>
            <consortium name="The Broad Institute Genomics Platform"/>
            <consortium name="The Broad Institute Genome Sequencing Center for Infectious Disease"/>
            <person name="Wu L."/>
            <person name="Ma J."/>
        </authorList>
    </citation>
    <scope>NUCLEOTIDE SEQUENCE [LARGE SCALE GENOMIC DNA]</scope>
    <source>
        <strain evidence="3">TISTR 1571</strain>
    </source>
</reference>
<accession>A0ABW5Q9M7</accession>
<keyword evidence="1" id="KW-0472">Membrane</keyword>
<organism evidence="2 3">
    <name type="scientific">Piscibacillus salipiscarius</name>
    <dbReference type="NCBI Taxonomy" id="299480"/>
    <lineage>
        <taxon>Bacteria</taxon>
        <taxon>Bacillati</taxon>
        <taxon>Bacillota</taxon>
        <taxon>Bacilli</taxon>
        <taxon>Bacillales</taxon>
        <taxon>Bacillaceae</taxon>
        <taxon>Piscibacillus</taxon>
    </lineage>
</organism>
<name>A0ABW5Q9M7_9BACI</name>
<feature type="transmembrane region" description="Helical" evidence="1">
    <location>
        <begin position="58"/>
        <end position="76"/>
    </location>
</feature>
<dbReference type="EMBL" id="JBHUMZ010000019">
    <property type="protein sequence ID" value="MFD2638678.1"/>
    <property type="molecule type" value="Genomic_DNA"/>
</dbReference>
<dbReference type="Proteomes" id="UP001597452">
    <property type="component" value="Unassembled WGS sequence"/>
</dbReference>
<keyword evidence="1" id="KW-0812">Transmembrane</keyword>
<keyword evidence="3" id="KW-1185">Reference proteome</keyword>
<protein>
    <submittedName>
        <fullName evidence="2">Uncharacterized protein</fullName>
    </submittedName>
</protein>
<evidence type="ECO:0000313" key="3">
    <source>
        <dbReference type="Proteomes" id="UP001597452"/>
    </source>
</evidence>